<gene>
    <name evidence="1" type="ORF">VMCG_03900</name>
</gene>
<dbReference type="STRING" id="356882.A0A423WV14"/>
<protein>
    <submittedName>
        <fullName evidence="1">Uncharacterized protein</fullName>
    </submittedName>
</protein>
<comment type="caution">
    <text evidence="1">The sequence shown here is derived from an EMBL/GenBank/DDBJ whole genome shotgun (WGS) entry which is preliminary data.</text>
</comment>
<dbReference type="AlphaFoldDB" id="A0A423WV14"/>
<proteinExistence type="predicted"/>
<reference evidence="1 2" key="1">
    <citation type="submission" date="2015-09" db="EMBL/GenBank/DDBJ databases">
        <title>Host preference determinants of Valsa canker pathogens revealed by comparative genomics.</title>
        <authorList>
            <person name="Yin Z."/>
            <person name="Huang L."/>
        </authorList>
    </citation>
    <scope>NUCLEOTIDE SEQUENCE [LARGE SCALE GENOMIC DNA]</scope>
    <source>
        <strain evidence="1 2">03-1</strain>
    </source>
</reference>
<evidence type="ECO:0000313" key="1">
    <source>
        <dbReference type="EMBL" id="ROW07396.1"/>
    </source>
</evidence>
<sequence length="135" mass="14900">MDLLLVPADPAFPTDDTPYLAGDKRWEHGHFPTYAGCGHISIIANLKTLTREGLNGFLQRWLFFGLAAEFLGLNEQEDGTYIIDPSQAEYELGFLYENSLVLKEDGDIYITGVSILALVPIIQQRIVAALSEGSP</sequence>
<dbReference type="EMBL" id="LKEA01000008">
    <property type="protein sequence ID" value="ROW07396.1"/>
    <property type="molecule type" value="Genomic_DNA"/>
</dbReference>
<evidence type="ECO:0000313" key="2">
    <source>
        <dbReference type="Proteomes" id="UP000283895"/>
    </source>
</evidence>
<organism evidence="1 2">
    <name type="scientific">Cytospora schulzeri</name>
    <dbReference type="NCBI Taxonomy" id="448051"/>
    <lineage>
        <taxon>Eukaryota</taxon>
        <taxon>Fungi</taxon>
        <taxon>Dikarya</taxon>
        <taxon>Ascomycota</taxon>
        <taxon>Pezizomycotina</taxon>
        <taxon>Sordariomycetes</taxon>
        <taxon>Sordariomycetidae</taxon>
        <taxon>Diaporthales</taxon>
        <taxon>Cytosporaceae</taxon>
        <taxon>Cytospora</taxon>
    </lineage>
</organism>
<keyword evidence="2" id="KW-1185">Reference proteome</keyword>
<dbReference type="OrthoDB" id="2426273at2759"/>
<name>A0A423WV14_9PEZI</name>
<accession>A0A423WV14</accession>
<dbReference type="Proteomes" id="UP000283895">
    <property type="component" value="Unassembled WGS sequence"/>
</dbReference>